<dbReference type="InterPro" id="IPR041657">
    <property type="entry name" value="HTH_17"/>
</dbReference>
<feature type="region of interest" description="Disordered" evidence="1">
    <location>
        <begin position="1"/>
        <end position="30"/>
    </location>
</feature>
<dbReference type="EMBL" id="POTY01000364">
    <property type="protein sequence ID" value="PZG06273.1"/>
    <property type="molecule type" value="Genomic_DNA"/>
</dbReference>
<comment type="caution">
    <text evidence="3">The sequence shown here is derived from an EMBL/GenBank/DDBJ whole genome shotgun (WGS) entry which is preliminary data.</text>
</comment>
<organism evidence="3 4">
    <name type="scientific">Micromonospora craterilacus</name>
    <dbReference type="NCBI Taxonomy" id="1655439"/>
    <lineage>
        <taxon>Bacteria</taxon>
        <taxon>Bacillati</taxon>
        <taxon>Actinomycetota</taxon>
        <taxon>Actinomycetes</taxon>
        <taxon>Micromonosporales</taxon>
        <taxon>Micromonosporaceae</taxon>
        <taxon>Micromonospora</taxon>
    </lineage>
</organism>
<name>A0A2W2D5W3_9ACTN</name>
<feature type="domain" description="Helix-turn-helix" evidence="2">
    <location>
        <begin position="38"/>
        <end position="86"/>
    </location>
</feature>
<proteinExistence type="predicted"/>
<evidence type="ECO:0000313" key="4">
    <source>
        <dbReference type="Proteomes" id="UP000248924"/>
    </source>
</evidence>
<keyword evidence="4" id="KW-1185">Reference proteome</keyword>
<gene>
    <name evidence="3" type="ORF">C1I95_32185</name>
</gene>
<dbReference type="Proteomes" id="UP000248924">
    <property type="component" value="Unassembled WGS sequence"/>
</dbReference>
<reference evidence="3 4" key="1">
    <citation type="submission" date="2018-01" db="EMBL/GenBank/DDBJ databases">
        <title>Draft genome sequence of Jishengella sp. NA12.</title>
        <authorList>
            <person name="Sahin N."/>
            <person name="Ay H."/>
            <person name="Saygin H."/>
        </authorList>
    </citation>
    <scope>NUCLEOTIDE SEQUENCE [LARGE SCALE GENOMIC DNA]</scope>
    <source>
        <strain evidence="3 4">NA12</strain>
    </source>
</reference>
<dbReference type="OrthoDB" id="5524782at2"/>
<dbReference type="InterPro" id="IPR009061">
    <property type="entry name" value="DNA-bd_dom_put_sf"/>
</dbReference>
<sequence length="88" mass="10134">MSHARAGTDRREPQSHHRQQRGEPVAEIVPASPPDLWSISETAAFLRVPVGTLYQWRHRRTGPRAFKVGRHLRYKPSEVRAWLDDQAA</sequence>
<protein>
    <recommendedName>
        <fullName evidence="2">Helix-turn-helix domain-containing protein</fullName>
    </recommendedName>
</protein>
<evidence type="ECO:0000256" key="1">
    <source>
        <dbReference type="SAM" id="MobiDB-lite"/>
    </source>
</evidence>
<accession>A0A2W2D5W3</accession>
<feature type="compositionally biased region" description="Basic and acidic residues" evidence="1">
    <location>
        <begin position="1"/>
        <end position="15"/>
    </location>
</feature>
<dbReference type="AlphaFoldDB" id="A0A2W2D5W3"/>
<evidence type="ECO:0000313" key="3">
    <source>
        <dbReference type="EMBL" id="PZG06273.1"/>
    </source>
</evidence>
<dbReference type="Pfam" id="PF12728">
    <property type="entry name" value="HTH_17"/>
    <property type="match status" value="1"/>
</dbReference>
<evidence type="ECO:0000259" key="2">
    <source>
        <dbReference type="Pfam" id="PF12728"/>
    </source>
</evidence>
<dbReference type="SUPFAM" id="SSF46955">
    <property type="entry name" value="Putative DNA-binding domain"/>
    <property type="match status" value="1"/>
</dbReference>